<dbReference type="SUPFAM" id="SSF57840">
    <property type="entry name" value="Ribosomal protein L36"/>
    <property type="match status" value="1"/>
</dbReference>
<evidence type="ECO:0000256" key="7">
    <source>
        <dbReference type="RuleBase" id="RU000570"/>
    </source>
</evidence>
<dbReference type="NCBIfam" id="TIGR01022">
    <property type="entry name" value="rpmJ_bact"/>
    <property type="match status" value="1"/>
</dbReference>
<sequence>MTTGPLRRAVLPAGTSFLRSSLFFQTLSLRVCCSFKTKGVIKKCCKDCYGVKRQGRWYTYCKTNPRHKQRQM</sequence>
<dbReference type="InterPro" id="IPR035977">
    <property type="entry name" value="Ribosomal_bL36_sp"/>
</dbReference>
<dbReference type="GO" id="GO:0005762">
    <property type="term" value="C:mitochondrial large ribosomal subunit"/>
    <property type="evidence" value="ECO:0007669"/>
    <property type="project" value="TreeGrafter"/>
</dbReference>
<dbReference type="Pfam" id="PF00444">
    <property type="entry name" value="Ribosomal_L36"/>
    <property type="match status" value="1"/>
</dbReference>
<accession>A0A9B0T5D7</accession>
<evidence type="ECO:0000256" key="2">
    <source>
        <dbReference type="ARBA" id="ARBA00007645"/>
    </source>
</evidence>
<dbReference type="InterPro" id="IPR000473">
    <property type="entry name" value="Ribosomal_bL36"/>
</dbReference>
<comment type="similarity">
    <text evidence="2 7">Belongs to the bacterial ribosomal protein bL36 family.</text>
</comment>
<name>A0A9B0T5D7_CHRAS</name>
<keyword evidence="3" id="KW-0809">Transit peptide</keyword>
<evidence type="ECO:0000256" key="4">
    <source>
        <dbReference type="ARBA" id="ARBA00022980"/>
    </source>
</evidence>
<evidence type="ECO:0000256" key="3">
    <source>
        <dbReference type="ARBA" id="ARBA00022946"/>
    </source>
</evidence>
<dbReference type="HAMAP" id="MF_00251">
    <property type="entry name" value="Ribosomal_bL36"/>
    <property type="match status" value="1"/>
</dbReference>
<dbReference type="RefSeq" id="XP_006859326.1">
    <property type="nucleotide sequence ID" value="XM_006859264.1"/>
</dbReference>
<evidence type="ECO:0000256" key="1">
    <source>
        <dbReference type="ARBA" id="ARBA00004173"/>
    </source>
</evidence>
<organism evidence="8 9">
    <name type="scientific">Chrysochloris asiatica</name>
    <name type="common">Cape golden mole</name>
    <dbReference type="NCBI Taxonomy" id="185453"/>
    <lineage>
        <taxon>Eukaryota</taxon>
        <taxon>Metazoa</taxon>
        <taxon>Chordata</taxon>
        <taxon>Craniata</taxon>
        <taxon>Vertebrata</taxon>
        <taxon>Euteleostomi</taxon>
        <taxon>Mammalia</taxon>
        <taxon>Eutheria</taxon>
        <taxon>Afrotheria</taxon>
        <taxon>Chrysochloridae</taxon>
        <taxon>Chrysochlorinae</taxon>
        <taxon>Chrysochloris</taxon>
    </lineage>
</organism>
<evidence type="ECO:0000256" key="6">
    <source>
        <dbReference type="ARBA" id="ARBA00023274"/>
    </source>
</evidence>
<protein>
    <recommendedName>
        <fullName evidence="7">Ribosomal protein</fullName>
    </recommendedName>
</protein>
<dbReference type="PANTHER" id="PTHR46909">
    <property type="entry name" value="39S RIBOSOMAL PROTEIN L36, MITOCHONDRIAL"/>
    <property type="match status" value="1"/>
</dbReference>
<evidence type="ECO:0000313" key="8">
    <source>
        <dbReference type="Proteomes" id="UP000504623"/>
    </source>
</evidence>
<dbReference type="GO" id="GO:0006412">
    <property type="term" value="P:translation"/>
    <property type="evidence" value="ECO:0007669"/>
    <property type="project" value="InterPro"/>
</dbReference>
<evidence type="ECO:0000313" key="9">
    <source>
        <dbReference type="RefSeq" id="XP_006859326.1"/>
    </source>
</evidence>
<keyword evidence="4 7" id="KW-0689">Ribosomal protein</keyword>
<dbReference type="AlphaFoldDB" id="A0A9B0T5D7"/>
<dbReference type="Proteomes" id="UP000504623">
    <property type="component" value="Unplaced"/>
</dbReference>
<dbReference type="PANTHER" id="PTHR46909:SF1">
    <property type="entry name" value="LARGE RIBOSOMAL SUBUNIT PROTEIN BL36M"/>
    <property type="match status" value="1"/>
</dbReference>
<dbReference type="GO" id="GO:0003735">
    <property type="term" value="F:structural constituent of ribosome"/>
    <property type="evidence" value="ECO:0007669"/>
    <property type="project" value="InterPro"/>
</dbReference>
<keyword evidence="5" id="KW-0496">Mitochondrion</keyword>
<evidence type="ECO:0000256" key="5">
    <source>
        <dbReference type="ARBA" id="ARBA00023128"/>
    </source>
</evidence>
<reference evidence="9" key="1">
    <citation type="submission" date="2025-08" db="UniProtKB">
        <authorList>
            <consortium name="RefSeq"/>
        </authorList>
    </citation>
    <scope>IDENTIFICATION</scope>
    <source>
        <tissue evidence="9">Spleen</tissue>
    </source>
</reference>
<keyword evidence="6 7" id="KW-0687">Ribonucleoprotein</keyword>
<dbReference type="GeneID" id="102832971"/>
<dbReference type="OrthoDB" id="10265903at2759"/>
<keyword evidence="8" id="KW-1185">Reference proteome</keyword>
<dbReference type="InterPro" id="IPR052143">
    <property type="entry name" value="Mitoribosomal_bL36m"/>
</dbReference>
<proteinExistence type="inferred from homology"/>
<gene>
    <name evidence="9" type="primary">LOC102832971</name>
</gene>
<comment type="subcellular location">
    <subcellularLocation>
        <location evidence="1">Mitochondrion</location>
    </subcellularLocation>
</comment>